<organism evidence="1 2">
    <name type="scientific">Pelosinus baikalensis</name>
    <dbReference type="NCBI Taxonomy" id="2892015"/>
    <lineage>
        <taxon>Bacteria</taxon>
        <taxon>Bacillati</taxon>
        <taxon>Bacillota</taxon>
        <taxon>Negativicutes</taxon>
        <taxon>Selenomonadales</taxon>
        <taxon>Sporomusaceae</taxon>
        <taxon>Pelosinus</taxon>
    </lineage>
</organism>
<dbReference type="Gene3D" id="2.40.50.230">
    <property type="entry name" value="Gp5 N-terminal domain"/>
    <property type="match status" value="1"/>
</dbReference>
<dbReference type="InterPro" id="IPR013046">
    <property type="entry name" value="GpV/Gp45"/>
</dbReference>
<keyword evidence="2" id="KW-1185">Reference proteome</keyword>
<name>A0ABS8I015_9FIRM</name>
<dbReference type="Proteomes" id="UP001165492">
    <property type="component" value="Unassembled WGS sequence"/>
</dbReference>
<dbReference type="InterPro" id="IPR037026">
    <property type="entry name" value="Vgr_OB-fold_dom_sf"/>
</dbReference>
<accession>A0ABS8I015</accession>
<reference evidence="1" key="1">
    <citation type="submission" date="2021-11" db="EMBL/GenBank/DDBJ databases">
        <title>Description of a new species Pelosinus isolated from the bottom sediments of Lake Baikal.</title>
        <authorList>
            <person name="Zakharyuk A."/>
        </authorList>
    </citation>
    <scope>NUCLEOTIDE SEQUENCE</scope>
    <source>
        <strain evidence="1">Bkl1</strain>
    </source>
</reference>
<proteinExistence type="predicted"/>
<dbReference type="NCBIfam" id="TIGR01644">
    <property type="entry name" value="phage_P2_V"/>
    <property type="match status" value="1"/>
</dbReference>
<dbReference type="RefSeq" id="WP_229536586.1">
    <property type="nucleotide sequence ID" value="NZ_JAJHJB010000037.1"/>
</dbReference>
<dbReference type="EMBL" id="JAJHJB010000037">
    <property type="protein sequence ID" value="MCC5467619.1"/>
    <property type="molecule type" value="Genomic_DNA"/>
</dbReference>
<evidence type="ECO:0000313" key="1">
    <source>
        <dbReference type="EMBL" id="MCC5467619.1"/>
    </source>
</evidence>
<evidence type="ECO:0000313" key="2">
    <source>
        <dbReference type="Proteomes" id="UP001165492"/>
    </source>
</evidence>
<dbReference type="Gene3D" id="6.20.150.10">
    <property type="match status" value="1"/>
</dbReference>
<protein>
    <submittedName>
        <fullName evidence="1">Phage baseplate assembly protein V</fullName>
    </submittedName>
</protein>
<comment type="caution">
    <text evidence="1">The sequence shown here is derived from an EMBL/GenBank/DDBJ whole genome shotgun (WGS) entry which is preliminary data.</text>
</comment>
<gene>
    <name evidence="1" type="ORF">LMF89_19990</name>
</gene>
<sequence length="162" mass="17528">MDIESILKNLFRVGTVSSTNPAAATVRVTFVDKDNMVSYDLPVLQDSTKDNQDYYMPDINELVLCLFLPNGLAQGFCLGSFYSAQNPPPIAGQHKWYKKFKDDTTIEYDSESHVLRIDAIGPINIVAAGNINVTGDVIADGVSLKNHTHPESVGSVTGPPGG</sequence>